<keyword evidence="7 15" id="KW-0963">Cytoplasm</keyword>
<dbReference type="Pfam" id="PF01746">
    <property type="entry name" value="tRNA_m1G_MT"/>
    <property type="match status" value="1"/>
</dbReference>
<evidence type="ECO:0000256" key="6">
    <source>
        <dbReference type="ARBA" id="ARBA00014679"/>
    </source>
</evidence>
<dbReference type="Proteomes" id="UP001302274">
    <property type="component" value="Unassembled WGS sequence"/>
</dbReference>
<organism evidence="18 19">
    <name type="scientific">Bacteriovorax antarcticus</name>
    <dbReference type="NCBI Taxonomy" id="3088717"/>
    <lineage>
        <taxon>Bacteria</taxon>
        <taxon>Pseudomonadati</taxon>
        <taxon>Bdellovibrionota</taxon>
        <taxon>Bacteriovoracia</taxon>
        <taxon>Bacteriovoracales</taxon>
        <taxon>Bacteriovoracaceae</taxon>
        <taxon>Bacteriovorax</taxon>
    </lineage>
</organism>
<dbReference type="InterPro" id="IPR016009">
    <property type="entry name" value="tRNA_MeTrfase_TRMD/TRM10"/>
</dbReference>
<evidence type="ECO:0000313" key="18">
    <source>
        <dbReference type="EMBL" id="MEA9358603.1"/>
    </source>
</evidence>
<dbReference type="GO" id="GO:0052906">
    <property type="term" value="F:tRNA (guanine(37)-N1)-methyltransferase activity"/>
    <property type="evidence" value="ECO:0007669"/>
    <property type="project" value="UniProtKB-EC"/>
</dbReference>
<comment type="similarity">
    <text evidence="3 15 16">Belongs to the RNA methyltransferase TrmD family.</text>
</comment>
<protein>
    <recommendedName>
        <fullName evidence="6 15">tRNA (guanine-N(1)-)-methyltransferase</fullName>
        <ecNumber evidence="5 15">2.1.1.228</ecNumber>
    </recommendedName>
    <alternativeName>
        <fullName evidence="12 15">M1G-methyltransferase</fullName>
    </alternativeName>
    <alternativeName>
        <fullName evidence="13 15">tRNA [GM37] methyltransferase</fullName>
    </alternativeName>
</protein>
<evidence type="ECO:0000256" key="4">
    <source>
        <dbReference type="ARBA" id="ARBA00011738"/>
    </source>
</evidence>
<feature type="binding site" evidence="15">
    <location>
        <begin position="150"/>
        <end position="155"/>
    </location>
    <ligand>
        <name>S-adenosyl-L-methionine</name>
        <dbReference type="ChEBI" id="CHEBI:59789"/>
    </ligand>
</feature>
<dbReference type="GO" id="GO:0032259">
    <property type="term" value="P:methylation"/>
    <property type="evidence" value="ECO:0007669"/>
    <property type="project" value="UniProtKB-KW"/>
</dbReference>
<sequence>MKKIWIITLFPNYFDSLINFGITGSALRGERGSSLEIKTIQLRNYTPKDYKGVDDAPYGGGAGMVMRADVLKEAFMKGIVEDGGYGDNFKEKLHVVFPGPRGKTWDNSYCKDFAARFSQEGSKDLVFICGRYEGIDERFLNLYVDEQISLGDFILTGGEIPTMAIIDSALRFFTGVLGNKESSQQESFQANMLEHPQYTRPKVFDGVEVPEILTSGHHQNIAKYQKEESLRITKIHRPDLLEKDKK</sequence>
<comment type="catalytic activity">
    <reaction evidence="14 15 16">
        <text>guanosine(37) in tRNA + S-adenosyl-L-methionine = N(1)-methylguanosine(37) in tRNA + S-adenosyl-L-homocysteine + H(+)</text>
        <dbReference type="Rhea" id="RHEA:36899"/>
        <dbReference type="Rhea" id="RHEA-COMP:10145"/>
        <dbReference type="Rhea" id="RHEA-COMP:10147"/>
        <dbReference type="ChEBI" id="CHEBI:15378"/>
        <dbReference type="ChEBI" id="CHEBI:57856"/>
        <dbReference type="ChEBI" id="CHEBI:59789"/>
        <dbReference type="ChEBI" id="CHEBI:73542"/>
        <dbReference type="ChEBI" id="CHEBI:74269"/>
        <dbReference type="EC" id="2.1.1.228"/>
    </reaction>
</comment>
<dbReference type="InterPro" id="IPR023148">
    <property type="entry name" value="tRNA_m1G_MeTrfase_C_sf"/>
</dbReference>
<dbReference type="CDD" id="cd18080">
    <property type="entry name" value="TrmD-like"/>
    <property type="match status" value="1"/>
</dbReference>
<dbReference type="InterPro" id="IPR029026">
    <property type="entry name" value="tRNA_m1G_MTases_N"/>
</dbReference>
<evidence type="ECO:0000256" key="1">
    <source>
        <dbReference type="ARBA" id="ARBA00002634"/>
    </source>
</evidence>
<keyword evidence="11 15" id="KW-0819">tRNA processing</keyword>
<evidence type="ECO:0000256" key="5">
    <source>
        <dbReference type="ARBA" id="ARBA00012807"/>
    </source>
</evidence>
<evidence type="ECO:0000256" key="11">
    <source>
        <dbReference type="ARBA" id="ARBA00022694"/>
    </source>
</evidence>
<accession>A0ABU5VZV3</accession>
<evidence type="ECO:0000256" key="7">
    <source>
        <dbReference type="ARBA" id="ARBA00022490"/>
    </source>
</evidence>
<evidence type="ECO:0000256" key="9">
    <source>
        <dbReference type="ARBA" id="ARBA00022679"/>
    </source>
</evidence>
<dbReference type="PANTHER" id="PTHR46417:SF1">
    <property type="entry name" value="TRNA (GUANINE-N(1)-)-METHYLTRANSFERASE"/>
    <property type="match status" value="1"/>
</dbReference>
<keyword evidence="10 15" id="KW-0949">S-adenosyl-L-methionine</keyword>
<dbReference type="RefSeq" id="WP_323579085.1">
    <property type="nucleotide sequence ID" value="NZ_JAYGJQ010000003.1"/>
</dbReference>
<comment type="subcellular location">
    <subcellularLocation>
        <location evidence="2 15 16">Cytoplasm</location>
    </subcellularLocation>
</comment>
<evidence type="ECO:0000313" key="19">
    <source>
        <dbReference type="Proteomes" id="UP001302274"/>
    </source>
</evidence>
<evidence type="ECO:0000256" key="2">
    <source>
        <dbReference type="ARBA" id="ARBA00004496"/>
    </source>
</evidence>
<feature type="binding site" evidence="15">
    <location>
        <position position="130"/>
    </location>
    <ligand>
        <name>S-adenosyl-L-methionine</name>
        <dbReference type="ChEBI" id="CHEBI:59789"/>
    </ligand>
</feature>
<dbReference type="InterPro" id="IPR002649">
    <property type="entry name" value="tRNA_m1G_MeTrfase_TrmD"/>
</dbReference>
<comment type="caution">
    <text evidence="18">The sequence shown here is derived from an EMBL/GenBank/DDBJ whole genome shotgun (WGS) entry which is preliminary data.</text>
</comment>
<dbReference type="NCBIfam" id="TIGR00088">
    <property type="entry name" value="trmD"/>
    <property type="match status" value="1"/>
</dbReference>
<evidence type="ECO:0000256" key="13">
    <source>
        <dbReference type="ARBA" id="ARBA00033392"/>
    </source>
</evidence>
<dbReference type="PIRSF" id="PIRSF000386">
    <property type="entry name" value="tRNA_mtase"/>
    <property type="match status" value="1"/>
</dbReference>
<dbReference type="InterPro" id="IPR029028">
    <property type="entry name" value="Alpha/beta_knot_MTases"/>
</dbReference>
<gene>
    <name evidence="15 18" type="primary">trmD</name>
    <name evidence="18" type="ORF">SHI21_20365</name>
</gene>
<dbReference type="EC" id="2.1.1.228" evidence="5 15"/>
<reference evidence="18 19" key="1">
    <citation type="submission" date="2023-11" db="EMBL/GenBank/DDBJ databases">
        <title>A Novel Polar Bacteriovorax (B. antarcticus) Isolated from the Biocrust in Antarctica.</title>
        <authorList>
            <person name="Mun W."/>
            <person name="Choi S.Y."/>
            <person name="Mitchell R.J."/>
        </authorList>
    </citation>
    <scope>NUCLEOTIDE SEQUENCE [LARGE SCALE GENOMIC DNA]</scope>
    <source>
        <strain evidence="18 19">PP10</strain>
    </source>
</reference>
<dbReference type="PANTHER" id="PTHR46417">
    <property type="entry name" value="TRNA (GUANINE-N(1)-)-METHYLTRANSFERASE"/>
    <property type="match status" value="1"/>
</dbReference>
<comment type="subunit">
    <text evidence="4 15 16">Homodimer.</text>
</comment>
<comment type="function">
    <text evidence="1 15 16">Specifically methylates guanosine-37 in various tRNAs.</text>
</comment>
<feature type="domain" description="tRNA methyltransferase TRMD/TRM10-type" evidence="17">
    <location>
        <begin position="3"/>
        <end position="243"/>
    </location>
</feature>
<dbReference type="Gene3D" id="1.10.1270.20">
    <property type="entry name" value="tRNA(m1g37)methyltransferase, domain 2"/>
    <property type="match status" value="1"/>
</dbReference>
<evidence type="ECO:0000259" key="17">
    <source>
        <dbReference type="Pfam" id="PF01746"/>
    </source>
</evidence>
<evidence type="ECO:0000256" key="8">
    <source>
        <dbReference type="ARBA" id="ARBA00022603"/>
    </source>
</evidence>
<evidence type="ECO:0000256" key="14">
    <source>
        <dbReference type="ARBA" id="ARBA00047783"/>
    </source>
</evidence>
<evidence type="ECO:0000256" key="15">
    <source>
        <dbReference type="HAMAP-Rule" id="MF_00605"/>
    </source>
</evidence>
<evidence type="ECO:0000256" key="10">
    <source>
        <dbReference type="ARBA" id="ARBA00022691"/>
    </source>
</evidence>
<name>A0ABU5VZV3_9BACT</name>
<keyword evidence="8 15" id="KW-0489">Methyltransferase</keyword>
<dbReference type="SUPFAM" id="SSF75217">
    <property type="entry name" value="alpha/beta knot"/>
    <property type="match status" value="1"/>
</dbReference>
<evidence type="ECO:0000256" key="16">
    <source>
        <dbReference type="RuleBase" id="RU003464"/>
    </source>
</evidence>
<dbReference type="NCBIfam" id="NF000648">
    <property type="entry name" value="PRK00026.1"/>
    <property type="match status" value="1"/>
</dbReference>
<keyword evidence="19" id="KW-1185">Reference proteome</keyword>
<dbReference type="HAMAP" id="MF_00605">
    <property type="entry name" value="TrmD"/>
    <property type="match status" value="1"/>
</dbReference>
<dbReference type="Gene3D" id="3.40.1280.10">
    <property type="match status" value="1"/>
</dbReference>
<evidence type="ECO:0000256" key="3">
    <source>
        <dbReference type="ARBA" id="ARBA00007630"/>
    </source>
</evidence>
<evidence type="ECO:0000256" key="12">
    <source>
        <dbReference type="ARBA" id="ARBA00029736"/>
    </source>
</evidence>
<keyword evidence="9 15" id="KW-0808">Transferase</keyword>
<proteinExistence type="inferred from homology"/>
<dbReference type="EMBL" id="JAYGJQ010000003">
    <property type="protein sequence ID" value="MEA9358603.1"/>
    <property type="molecule type" value="Genomic_DNA"/>
</dbReference>